<dbReference type="InterPro" id="IPR027417">
    <property type="entry name" value="P-loop_NTPase"/>
</dbReference>
<gene>
    <name evidence="2" type="ORF">DVK85_12460</name>
</gene>
<dbReference type="AlphaFoldDB" id="A0A345HEI8"/>
<organism evidence="2 3">
    <name type="scientific">Flavobacterium arcticum</name>
    <dbReference type="NCBI Taxonomy" id="1784713"/>
    <lineage>
        <taxon>Bacteria</taxon>
        <taxon>Pseudomonadati</taxon>
        <taxon>Bacteroidota</taxon>
        <taxon>Flavobacteriia</taxon>
        <taxon>Flavobacteriales</taxon>
        <taxon>Flavobacteriaceae</taxon>
        <taxon>Flavobacterium</taxon>
    </lineage>
</organism>
<name>A0A345HEI8_9FLAO</name>
<dbReference type="Pfam" id="PF13175">
    <property type="entry name" value="AAA_15"/>
    <property type="match status" value="1"/>
</dbReference>
<dbReference type="Proteomes" id="UP000253951">
    <property type="component" value="Chromosome"/>
</dbReference>
<proteinExistence type="predicted"/>
<dbReference type="PANTHER" id="PTHR43581:SF4">
    <property type="entry name" value="ATP_GTP PHOSPHATASE"/>
    <property type="match status" value="1"/>
</dbReference>
<dbReference type="PANTHER" id="PTHR43581">
    <property type="entry name" value="ATP/GTP PHOSPHATASE"/>
    <property type="match status" value="1"/>
</dbReference>
<protein>
    <recommendedName>
        <fullName evidence="1">Endonuclease GajA/Old nuclease/RecF-like AAA domain-containing protein</fullName>
    </recommendedName>
</protein>
<dbReference type="SUPFAM" id="SSF52540">
    <property type="entry name" value="P-loop containing nucleoside triphosphate hydrolases"/>
    <property type="match status" value="1"/>
</dbReference>
<dbReference type="InterPro" id="IPR041685">
    <property type="entry name" value="AAA_GajA/Old/RecF-like"/>
</dbReference>
<feature type="domain" description="Endonuclease GajA/Old nuclease/RecF-like AAA" evidence="1">
    <location>
        <begin position="7"/>
        <end position="304"/>
    </location>
</feature>
<sequence>MEKTKHIKNITIENFKCFNHFSTGEFGLYNIILGNNNAGKTSFLESLLFEENISQTIQHFQALLQFKNIINSSSVFFSNPFHFFINRYTKKESINISMNYYNTSKFIASFKTIKANDIPVEERNSLLKHFNGLTMTDELLKVNLGNKKEVYRKFDTVQNYEKTIDFVNYVYSSSYYSNDLIGFYLDNFANSKEKREELMSNIRFIIPNIQDIEITINSINKEPLIGIWLLDKDEMLSLPMFGDGTIRLFRIVLEIVICKGKYICIDEIDTGIHYTKYKDFIRTIFRVAKNNKVQLFISTHNNEFLKSIKEVLEEKDYSEHQNDTKSFTLKRLPDESIKAYRYNFEEFEFAIEQENELR</sequence>
<dbReference type="KEGG" id="fat:DVK85_12460"/>
<reference evidence="2 3" key="1">
    <citation type="submission" date="2018-07" db="EMBL/GenBank/DDBJ databases">
        <title>Complete genome sequence of Flavobacterium arcticum type strain SM1502T.</title>
        <authorList>
            <person name="Li Y."/>
            <person name="Li D.-D."/>
        </authorList>
    </citation>
    <scope>NUCLEOTIDE SEQUENCE [LARGE SCALE GENOMIC DNA]</scope>
    <source>
        <strain evidence="2 3">SM1502</strain>
    </source>
</reference>
<evidence type="ECO:0000313" key="2">
    <source>
        <dbReference type="EMBL" id="AXG74998.1"/>
    </source>
</evidence>
<dbReference type="RefSeq" id="WP_114678756.1">
    <property type="nucleotide sequence ID" value="NZ_CP031188.1"/>
</dbReference>
<evidence type="ECO:0000313" key="3">
    <source>
        <dbReference type="Proteomes" id="UP000253951"/>
    </source>
</evidence>
<dbReference type="Gene3D" id="3.40.50.300">
    <property type="entry name" value="P-loop containing nucleotide triphosphate hydrolases"/>
    <property type="match status" value="1"/>
</dbReference>
<accession>A0A345HEI8</accession>
<dbReference type="InterPro" id="IPR051396">
    <property type="entry name" value="Bact_Antivir_Def_Nuclease"/>
</dbReference>
<keyword evidence="3" id="KW-1185">Reference proteome</keyword>
<dbReference type="OrthoDB" id="9792800at2"/>
<evidence type="ECO:0000259" key="1">
    <source>
        <dbReference type="Pfam" id="PF13175"/>
    </source>
</evidence>
<dbReference type="EMBL" id="CP031188">
    <property type="protein sequence ID" value="AXG74998.1"/>
    <property type="molecule type" value="Genomic_DNA"/>
</dbReference>